<evidence type="ECO:0000256" key="5">
    <source>
        <dbReference type="ARBA" id="ARBA00023004"/>
    </source>
</evidence>
<evidence type="ECO:0000259" key="9">
    <source>
        <dbReference type="Pfam" id="PF20628"/>
    </source>
</evidence>
<dbReference type="EMBL" id="VDFR01000018">
    <property type="protein sequence ID" value="TNC50285.1"/>
    <property type="molecule type" value="Genomic_DNA"/>
</dbReference>
<evidence type="ECO:0000259" key="8">
    <source>
        <dbReference type="Pfam" id="PF04261"/>
    </source>
</evidence>
<feature type="domain" description="Dyp-type peroxidase C-terminal" evidence="9">
    <location>
        <begin position="144"/>
        <end position="306"/>
    </location>
</feature>
<evidence type="ECO:0000256" key="7">
    <source>
        <dbReference type="SAM" id="MobiDB-lite"/>
    </source>
</evidence>
<dbReference type="InterPro" id="IPR006314">
    <property type="entry name" value="Dyp_peroxidase"/>
</dbReference>
<dbReference type="Proteomes" id="UP000306740">
    <property type="component" value="Unassembled WGS sequence"/>
</dbReference>
<protein>
    <submittedName>
        <fullName evidence="11">Dyp-type peroxidase</fullName>
    </submittedName>
</protein>
<evidence type="ECO:0000313" key="10">
    <source>
        <dbReference type="EMBL" id="TNC47541.1"/>
    </source>
</evidence>
<feature type="domain" description="Dyp-type peroxidase N-terminal" evidence="8">
    <location>
        <begin position="11"/>
        <end position="141"/>
    </location>
</feature>
<evidence type="ECO:0000256" key="1">
    <source>
        <dbReference type="ARBA" id="ARBA00001970"/>
    </source>
</evidence>
<dbReference type="Pfam" id="PF04261">
    <property type="entry name" value="Dyp_perox_N"/>
    <property type="match status" value="1"/>
</dbReference>
<evidence type="ECO:0000313" key="11">
    <source>
        <dbReference type="EMBL" id="TNC50285.1"/>
    </source>
</evidence>
<reference evidence="11 12" key="1">
    <citation type="submission" date="2019-05" db="EMBL/GenBank/DDBJ databases">
        <title>Mumia sp. nov., isolated from the intestinal contents of plateau pika (Ochotona curzoniae) in the Qinghai-Tibet plateau of China.</title>
        <authorList>
            <person name="Tian Z."/>
        </authorList>
    </citation>
    <scope>NUCLEOTIDE SEQUENCE [LARGE SCALE GENOMIC DNA]</scope>
    <source>
        <strain evidence="12">527</strain>
        <strain evidence="11">Z527</strain>
    </source>
</reference>
<dbReference type="NCBIfam" id="TIGR01413">
    <property type="entry name" value="Dyp_perox_fam"/>
    <property type="match status" value="1"/>
</dbReference>
<comment type="caution">
    <text evidence="11">The sequence shown here is derived from an EMBL/GenBank/DDBJ whole genome shotgun (WGS) entry which is preliminary data.</text>
</comment>
<gene>
    <name evidence="11" type="ORF">FHE65_04255</name>
    <name evidence="10" type="ORF">FHE65_09505</name>
</gene>
<dbReference type="RefSeq" id="WP_139088051.1">
    <property type="nucleotide sequence ID" value="NZ_VDFR01000018.1"/>
</dbReference>
<evidence type="ECO:0000256" key="3">
    <source>
        <dbReference type="ARBA" id="ARBA00022723"/>
    </source>
</evidence>
<name>A0A5C4MYV3_9ACTN</name>
<comment type="similarity">
    <text evidence="6">Belongs to the DyP-type peroxidase family.</text>
</comment>
<dbReference type="InterPro" id="IPR048328">
    <property type="entry name" value="Dyp_perox_C"/>
</dbReference>
<organism evidence="11 12">
    <name type="scientific">Mumia zhuanghuii</name>
    <dbReference type="NCBI Taxonomy" id="2585211"/>
    <lineage>
        <taxon>Bacteria</taxon>
        <taxon>Bacillati</taxon>
        <taxon>Actinomycetota</taxon>
        <taxon>Actinomycetes</taxon>
        <taxon>Propionibacteriales</taxon>
        <taxon>Nocardioidaceae</taxon>
        <taxon>Mumia</taxon>
    </lineage>
</organism>
<dbReference type="PANTHER" id="PTHR30521:SF0">
    <property type="entry name" value="DYP-TYPE PEROXIDASE FAMILY PROTEIN"/>
    <property type="match status" value="1"/>
</dbReference>
<dbReference type="PROSITE" id="PS51404">
    <property type="entry name" value="DYP_PEROXIDASE"/>
    <property type="match status" value="1"/>
</dbReference>
<dbReference type="GO" id="GO:0005829">
    <property type="term" value="C:cytosol"/>
    <property type="evidence" value="ECO:0007669"/>
    <property type="project" value="TreeGrafter"/>
</dbReference>
<feature type="region of interest" description="Disordered" evidence="7">
    <location>
        <begin position="328"/>
        <end position="354"/>
    </location>
</feature>
<dbReference type="GO" id="GO:0020037">
    <property type="term" value="F:heme binding"/>
    <property type="evidence" value="ECO:0007669"/>
    <property type="project" value="InterPro"/>
</dbReference>
<dbReference type="InterPro" id="IPR048327">
    <property type="entry name" value="Dyp_perox_N"/>
</dbReference>
<sequence length="354" mass="38293">MPSVSRFPEPQAVTAPLTEYAVFLVVALQDGPAATDTARTTLADVDALVRSVGFRSLHAGLTCVVGIGSDAWDRFGAPTRPAHLHPFVPIEGYRHDAPRTEGDLLFHIRASRHDMCFELERLILGRLGDAVRVVDDTPGFRYFDARDLLGFVDGTENPVGDELGEAAYIDSEPDFLGGSYVITQRYTHDLSAWSSISTEEQERIIGRTKADDVELDDAVMPTNSHVTLNTVVDEDGNELDIVRFNMAFGSYAAGEVGTYFIGYAKSPETTELMLQRMFVGDPPGNYDRILDFSTATSGCLFFVPSSATLEMLGDLPSAAVASAAPGEVTTSVPAPDLPSDGSLRVGNLRGDHDR</sequence>
<accession>A0A5C4MYV3</accession>
<keyword evidence="5" id="KW-0408">Iron</keyword>
<evidence type="ECO:0000313" key="12">
    <source>
        <dbReference type="Proteomes" id="UP000306740"/>
    </source>
</evidence>
<dbReference type="AlphaFoldDB" id="A0A5C4MYV3"/>
<comment type="cofactor">
    <cofactor evidence="1">
        <name>heme b</name>
        <dbReference type="ChEBI" id="CHEBI:60344"/>
    </cofactor>
</comment>
<dbReference type="EMBL" id="VDFR01000044">
    <property type="protein sequence ID" value="TNC47541.1"/>
    <property type="molecule type" value="Genomic_DNA"/>
</dbReference>
<dbReference type="GO" id="GO:0046872">
    <property type="term" value="F:metal ion binding"/>
    <property type="evidence" value="ECO:0007669"/>
    <property type="project" value="UniProtKB-KW"/>
</dbReference>
<dbReference type="OrthoDB" id="3251355at2"/>
<evidence type="ECO:0000256" key="2">
    <source>
        <dbReference type="ARBA" id="ARBA00022559"/>
    </source>
</evidence>
<proteinExistence type="inferred from homology"/>
<keyword evidence="3" id="KW-0479">Metal-binding</keyword>
<evidence type="ECO:0000256" key="6">
    <source>
        <dbReference type="ARBA" id="ARBA00025737"/>
    </source>
</evidence>
<dbReference type="InterPro" id="IPR011008">
    <property type="entry name" value="Dimeric_a/b-barrel"/>
</dbReference>
<evidence type="ECO:0000256" key="4">
    <source>
        <dbReference type="ARBA" id="ARBA00023002"/>
    </source>
</evidence>
<dbReference type="PANTHER" id="PTHR30521">
    <property type="entry name" value="DEFERROCHELATASE/PEROXIDASE"/>
    <property type="match status" value="1"/>
</dbReference>
<dbReference type="SUPFAM" id="SSF54909">
    <property type="entry name" value="Dimeric alpha+beta barrel"/>
    <property type="match status" value="1"/>
</dbReference>
<keyword evidence="4" id="KW-0560">Oxidoreductase</keyword>
<dbReference type="Pfam" id="PF20628">
    <property type="entry name" value="Dyp_perox_C"/>
    <property type="match status" value="1"/>
</dbReference>
<keyword evidence="2 11" id="KW-0575">Peroxidase</keyword>
<dbReference type="GO" id="GO:0004601">
    <property type="term" value="F:peroxidase activity"/>
    <property type="evidence" value="ECO:0007669"/>
    <property type="project" value="UniProtKB-KW"/>
</dbReference>